<dbReference type="RefSeq" id="WP_038668380.1">
    <property type="nucleotide sequence ID" value="NZ_CP006569.1"/>
</dbReference>
<dbReference type="SUPFAM" id="SSF54909">
    <property type="entry name" value="Dimeric alpha+beta barrel"/>
    <property type="match status" value="2"/>
</dbReference>
<dbReference type="OrthoDB" id="6182832at2"/>
<dbReference type="InterPro" id="IPR011008">
    <property type="entry name" value="Dimeric_a/b-barrel"/>
</dbReference>
<dbReference type="InterPro" id="IPR012577">
    <property type="entry name" value="NIPSNAP"/>
</dbReference>
<dbReference type="EMBL" id="CP006569">
    <property type="protein sequence ID" value="AHF76643.1"/>
    <property type="molecule type" value="Genomic_DNA"/>
</dbReference>
<feature type="domain" description="NIPSNAP" evidence="2">
    <location>
        <begin position="8"/>
        <end position="73"/>
    </location>
</feature>
<sequence length="201" mass="22412">MLLELTRLSVAPLALAEVASELRDWARQPAAGGEPLGFWRSEMGELFQLLMLRAFPSEQALLDARQRARLDPAPLGIRSSSVRLSMESYMPFPFLPLPQSQLAKPAQVYEFRTYWLKPGGLGPTLAGWEKAVPRARDYTAHLITNMYALDGPPRITHIWGFSSLEERARLRAEHYAAGLWPPEGGPQQIDTATSLICLAQT</sequence>
<reference evidence="3 4" key="1">
    <citation type="journal article" date="2014" name="Genome Biol. Evol.">
        <title>Genome degeneration and adaptation in a nascent stage of symbiosis.</title>
        <authorList>
            <person name="Oakeson K.F."/>
            <person name="Gil R."/>
            <person name="Clayton A.L."/>
            <person name="Dunn D.M."/>
            <person name="von Niederhausern A.C."/>
            <person name="Hamil C."/>
            <person name="Aoyagi A."/>
            <person name="Duval B."/>
            <person name="Baca A."/>
            <person name="Silva F.J."/>
            <person name="Vallier A."/>
            <person name="Jackson D.G."/>
            <person name="Latorre A."/>
            <person name="Weiss R.B."/>
            <person name="Heddi A."/>
            <person name="Moya A."/>
            <person name="Dale C."/>
        </authorList>
    </citation>
    <scope>NUCLEOTIDE SEQUENCE [LARGE SCALE GENOMIC DNA]</scope>
    <source>
        <strain evidence="3 4">HS1</strain>
    </source>
</reference>
<dbReference type="Gene3D" id="3.30.70.100">
    <property type="match status" value="2"/>
</dbReference>
<dbReference type="PATRIC" id="fig|1239307.3.peg.1723"/>
<evidence type="ECO:0000259" key="2">
    <source>
        <dbReference type="Pfam" id="PF07978"/>
    </source>
</evidence>
<keyword evidence="4" id="KW-1185">Reference proteome</keyword>
<accession>W0HWW4</accession>
<organism evidence="3 4">
    <name type="scientific">Sodalis praecaptivus</name>
    <dbReference type="NCBI Taxonomy" id="1239307"/>
    <lineage>
        <taxon>Bacteria</taxon>
        <taxon>Pseudomonadati</taxon>
        <taxon>Pseudomonadota</taxon>
        <taxon>Gammaproteobacteria</taxon>
        <taxon>Enterobacterales</taxon>
        <taxon>Bruguierivoracaceae</taxon>
        <taxon>Sodalis</taxon>
    </lineage>
</organism>
<name>W0HWW4_9GAMM</name>
<evidence type="ECO:0000313" key="3">
    <source>
        <dbReference type="EMBL" id="AHF76643.1"/>
    </source>
</evidence>
<comment type="similarity">
    <text evidence="1">Belongs to the NipSnap family.</text>
</comment>
<evidence type="ECO:0000256" key="1">
    <source>
        <dbReference type="ARBA" id="ARBA00005291"/>
    </source>
</evidence>
<dbReference type="KEGG" id="sod:Sant_1585"/>
<dbReference type="Pfam" id="PF07978">
    <property type="entry name" value="NIPSNAP"/>
    <property type="match status" value="2"/>
</dbReference>
<protein>
    <submittedName>
        <fullName evidence="3">NIPSNAP family containing protein</fullName>
    </submittedName>
</protein>
<proteinExistence type="inferred from homology"/>
<dbReference type="InterPro" id="IPR051557">
    <property type="entry name" value="NipSnap_domain"/>
</dbReference>
<dbReference type="Proteomes" id="UP000019028">
    <property type="component" value="Chromosome"/>
</dbReference>
<feature type="domain" description="NIPSNAP" evidence="2">
    <location>
        <begin position="109"/>
        <end position="181"/>
    </location>
</feature>
<dbReference type="PANTHER" id="PTHR21017:SF17">
    <property type="entry name" value="PROTEIN NIPSNAP"/>
    <property type="match status" value="1"/>
</dbReference>
<dbReference type="PANTHER" id="PTHR21017">
    <property type="entry name" value="NIPSNAP-RELATED"/>
    <property type="match status" value="1"/>
</dbReference>
<evidence type="ECO:0000313" key="4">
    <source>
        <dbReference type="Proteomes" id="UP000019028"/>
    </source>
</evidence>
<dbReference type="AlphaFoldDB" id="W0HWW4"/>
<dbReference type="HOGENOM" id="CLU_085919_1_0_6"/>
<gene>
    <name evidence="3" type="ORF">Sant_1585</name>
</gene>